<evidence type="ECO:0000259" key="2">
    <source>
        <dbReference type="Pfam" id="PF13828"/>
    </source>
</evidence>
<gene>
    <name evidence="3" type="ORF">RWD45_03495</name>
</gene>
<keyword evidence="1" id="KW-1133">Transmembrane helix</keyword>
<evidence type="ECO:0000313" key="3">
    <source>
        <dbReference type="EMBL" id="MDY0407844.1"/>
    </source>
</evidence>
<accession>A0ABU5CNB3</accession>
<keyword evidence="1" id="KW-0812">Transmembrane</keyword>
<feature type="transmembrane region" description="Helical" evidence="1">
    <location>
        <begin position="58"/>
        <end position="84"/>
    </location>
</feature>
<dbReference type="RefSeq" id="WP_320378625.1">
    <property type="nucleotide sequence ID" value="NZ_JAWDIQ010000001.1"/>
</dbReference>
<protein>
    <submittedName>
        <fullName evidence="3">DUF4190 domain-containing protein</fullName>
    </submittedName>
</protein>
<name>A0ABU5CNB3_9BACI</name>
<keyword evidence="4" id="KW-1185">Reference proteome</keyword>
<dbReference type="EMBL" id="JAWDIQ010000001">
    <property type="protein sequence ID" value="MDY0407844.1"/>
    <property type="molecule type" value="Genomic_DNA"/>
</dbReference>
<reference evidence="3 4" key="1">
    <citation type="submission" date="2023-10" db="EMBL/GenBank/DDBJ databases">
        <title>Virgibacillus soli CC-YMP-6 genome.</title>
        <authorList>
            <person name="Miliotis G."/>
            <person name="Sengupta P."/>
            <person name="Hameed A."/>
            <person name="Chuvochina M."/>
            <person name="Mcdonagh F."/>
            <person name="Simpson A.C."/>
            <person name="Singh N.K."/>
            <person name="Rekha P.D."/>
            <person name="Raman K."/>
            <person name="Hugenholtz P."/>
            <person name="Venkateswaran K."/>
        </authorList>
    </citation>
    <scope>NUCLEOTIDE SEQUENCE [LARGE SCALE GENOMIC DNA]</scope>
    <source>
        <strain evidence="3 4">CC-YMP-6</strain>
    </source>
</reference>
<dbReference type="Proteomes" id="UP001275315">
    <property type="component" value="Unassembled WGS sequence"/>
</dbReference>
<evidence type="ECO:0000256" key="1">
    <source>
        <dbReference type="SAM" id="Phobius"/>
    </source>
</evidence>
<proteinExistence type="predicted"/>
<feature type="transmembrane region" description="Helical" evidence="1">
    <location>
        <begin position="12"/>
        <end position="38"/>
    </location>
</feature>
<keyword evidence="1" id="KW-0472">Membrane</keyword>
<feature type="domain" description="DUF4190" evidence="2">
    <location>
        <begin position="11"/>
        <end position="70"/>
    </location>
</feature>
<organism evidence="3 4">
    <name type="scientific">Paracerasibacillus soli</name>
    <dbReference type="NCBI Taxonomy" id="480284"/>
    <lineage>
        <taxon>Bacteria</taxon>
        <taxon>Bacillati</taxon>
        <taxon>Bacillota</taxon>
        <taxon>Bacilli</taxon>
        <taxon>Bacillales</taxon>
        <taxon>Bacillaceae</taxon>
        <taxon>Paracerasibacillus</taxon>
    </lineage>
</organism>
<dbReference type="InterPro" id="IPR025241">
    <property type="entry name" value="DUF4190"/>
</dbReference>
<evidence type="ECO:0000313" key="4">
    <source>
        <dbReference type="Proteomes" id="UP001275315"/>
    </source>
</evidence>
<sequence>MVEQSKTNGKAVSSLTFGILSILIPFIGFILGIIGILLSLKSTKDIQVTDETGGALAVSGLVCSIVGIVIQLFVLLGFISFLYITVH</sequence>
<comment type="caution">
    <text evidence="3">The sequence shown here is derived from an EMBL/GenBank/DDBJ whole genome shotgun (WGS) entry which is preliminary data.</text>
</comment>
<dbReference type="Pfam" id="PF13828">
    <property type="entry name" value="DUF4190"/>
    <property type="match status" value="1"/>
</dbReference>